<dbReference type="EMBL" id="MVII01000063">
    <property type="protein sequence ID" value="ORB47337.1"/>
    <property type="molecule type" value="Genomic_DNA"/>
</dbReference>
<protein>
    <submittedName>
        <fullName evidence="1">Uncharacterized protein</fullName>
    </submittedName>
</protein>
<dbReference type="AlphaFoldDB" id="A0A1X0IIC2"/>
<proteinExistence type="predicted"/>
<evidence type="ECO:0000313" key="1">
    <source>
        <dbReference type="EMBL" id="ORB47337.1"/>
    </source>
</evidence>
<gene>
    <name evidence="1" type="ORF">BST43_26100</name>
</gene>
<organism evidence="1 2">
    <name type="scientific">Mycobacteroides saopaulense</name>
    <dbReference type="NCBI Taxonomy" id="1578165"/>
    <lineage>
        <taxon>Bacteria</taxon>
        <taxon>Bacillati</taxon>
        <taxon>Actinomycetota</taxon>
        <taxon>Actinomycetes</taxon>
        <taxon>Mycobacteriales</taxon>
        <taxon>Mycobacteriaceae</taxon>
        <taxon>Mycobacteroides</taxon>
    </lineage>
</organism>
<evidence type="ECO:0000313" key="2">
    <source>
        <dbReference type="Proteomes" id="UP000192434"/>
    </source>
</evidence>
<reference evidence="1 2" key="1">
    <citation type="submission" date="2016-12" db="EMBL/GenBank/DDBJ databases">
        <title>The new phylogeny of genus Mycobacterium.</title>
        <authorList>
            <person name="Tortoli E."/>
            <person name="Trovato A."/>
            <person name="Cirillo D.M."/>
        </authorList>
    </citation>
    <scope>NUCLEOTIDE SEQUENCE [LARGE SCALE GENOMIC DNA]</scope>
    <source>
        <strain evidence="1 2">CCUG 66554</strain>
    </source>
</reference>
<comment type="caution">
    <text evidence="1">The sequence shown here is derived from an EMBL/GenBank/DDBJ whole genome shotgun (WGS) entry which is preliminary data.</text>
</comment>
<name>A0A1X0IIC2_9MYCO</name>
<accession>A0A1X0IIC2</accession>
<sequence>MLALVVFELEIMVPNGEFGQKRKGTFSFTWSTPAPTISVPIQLQARYQNFDQVRIRNRQNGTNLTPCRIPAGVELDTKRYQKGRIA</sequence>
<dbReference type="Proteomes" id="UP000192434">
    <property type="component" value="Unassembled WGS sequence"/>
</dbReference>